<evidence type="ECO:0000256" key="1">
    <source>
        <dbReference type="ARBA" id="ARBA00009820"/>
    </source>
</evidence>
<evidence type="ECO:0000313" key="3">
    <source>
        <dbReference type="EMBL" id="OLF09858.1"/>
    </source>
</evidence>
<reference evidence="3 4" key="1">
    <citation type="submission" date="2016-12" db="EMBL/GenBank/DDBJ databases">
        <title>The draft genome sequence of Actinophytocola xinjiangensis.</title>
        <authorList>
            <person name="Wang W."/>
            <person name="Yuan L."/>
        </authorList>
    </citation>
    <scope>NUCLEOTIDE SEQUENCE [LARGE SCALE GENOMIC DNA]</scope>
    <source>
        <strain evidence="3 4">CGMCC 4.4663</strain>
    </source>
</reference>
<dbReference type="AlphaFoldDB" id="A0A7Z0WM64"/>
<dbReference type="InterPro" id="IPR011659">
    <property type="entry name" value="WD40"/>
</dbReference>
<dbReference type="Proteomes" id="UP000185696">
    <property type="component" value="Unassembled WGS sequence"/>
</dbReference>
<accession>A0A7Z0WM64</accession>
<organism evidence="3 4">
    <name type="scientific">Actinophytocola xinjiangensis</name>
    <dbReference type="NCBI Taxonomy" id="485602"/>
    <lineage>
        <taxon>Bacteria</taxon>
        <taxon>Bacillati</taxon>
        <taxon>Actinomycetota</taxon>
        <taxon>Actinomycetes</taxon>
        <taxon>Pseudonocardiales</taxon>
        <taxon>Pseudonocardiaceae</taxon>
    </lineage>
</organism>
<gene>
    <name evidence="3" type="ORF">BLA60_18535</name>
</gene>
<feature type="region of interest" description="Disordered" evidence="2">
    <location>
        <begin position="768"/>
        <end position="812"/>
    </location>
</feature>
<feature type="compositionally biased region" description="Pro residues" evidence="2">
    <location>
        <begin position="788"/>
        <end position="807"/>
    </location>
</feature>
<evidence type="ECO:0000256" key="2">
    <source>
        <dbReference type="SAM" id="MobiDB-lite"/>
    </source>
</evidence>
<evidence type="ECO:0000313" key="4">
    <source>
        <dbReference type="Proteomes" id="UP000185696"/>
    </source>
</evidence>
<protein>
    <recommendedName>
        <fullName evidence="5">WD40 repeat protein</fullName>
    </recommendedName>
</protein>
<dbReference type="SUPFAM" id="SSF82171">
    <property type="entry name" value="DPP6 N-terminal domain-like"/>
    <property type="match status" value="1"/>
</dbReference>
<comment type="caution">
    <text evidence="3">The sequence shown here is derived from an EMBL/GenBank/DDBJ whole genome shotgun (WGS) entry which is preliminary data.</text>
</comment>
<dbReference type="SUPFAM" id="SSF69304">
    <property type="entry name" value="Tricorn protease N-terminal domain"/>
    <property type="match status" value="1"/>
</dbReference>
<name>A0A7Z0WM64_9PSEU</name>
<dbReference type="Gene3D" id="2.120.10.30">
    <property type="entry name" value="TolB, C-terminal domain"/>
    <property type="match status" value="2"/>
</dbReference>
<dbReference type="InterPro" id="IPR011042">
    <property type="entry name" value="6-blade_b-propeller_TolB-like"/>
</dbReference>
<dbReference type="Pfam" id="PF07676">
    <property type="entry name" value="PD40"/>
    <property type="match status" value="3"/>
</dbReference>
<sequence>MRNRFLVVVVAGAALGGVILAVPGATAPSATAQVLEPADGRIAFAGTAHRSLGVLTDPVPEQLRSTEPLFPGGQAHFDDQVSTRGGLVVFTSLRDSVTPEVYLRAEDGSVRRLTTGHDAGHPQLSPDLGSVVFDSAVDGQRDLWLVGVDGSAPRRLTDDPADQTWPSFSPDGTEVAYADAGDGQIHRRPVAGGDDVQVTFESGVAGSPAWNPVDGNSIAYTVEQDGEVPVQIWVTGTGTGAARDEYPSYPEHPTYTQLLGGDHAGWASHWPVWKTDGTGLLFLSTTQVCGCPADPNAEKVYQVDTSGGLPVTEVPGLLLAEDRLLSAPAWLTDPPRLLVSRTTAATRNTVTLQDIRPDGVDPRDLGLELLREDPEAVNDPNLLFRPRPGYDPWFQRQNYSPDGRSIVVSRFEDLDGARVQRIWVVDADGANPRRLPVADRAATDWEFDPTWSPDGRFVAFARRSPGGVRPEGGQSRVVVVEVATGAVVGQLRPPAEVADQEDTQPAWSPDGTTLSFTRGLVTDGPDGEVRYNHIWTARAGTLDQQRDLTTEICGFDCDVTDDSSGFDNAGQYLVFNREADGLLRVPLTDGGCEVLLPATPATCAGPVSAPGGPFQPRDAAFAPDDGRLVLTDRRAQDAASPEQLTVLDPATGTLDPITAGLPGRQKEPTWQPSADLTVSAPPTTPDTPPDTTVTVPVQVGNQGPATTEASLTVVVPDGLRLDALRPERGTCAEQRCDLGTLVPGDVVLVEADLVGLAPGRPTVTWSVAGPVLDTRPADNASETEIPVGSPPPPPAPPAPPPSPPPAAGPGVTVVVGPDPSYVGGRATVRYTVRNRGGSLATGLRLDFRLPARVPVAAVPPGCSASGCALPDLAPGVSGVVVVLLAPTVPLRTTVRGELRTTGTDADRGDNVASARLRVVRPRIVAVPAIGEPGFVTSVRGLDFPPGTPVRLTWTPGITASAVPTIPRRDGTFAAQLLILAKDQTGPRTITATGAGFTPATTPFLVVPGSIGPPDMVARR</sequence>
<comment type="similarity">
    <text evidence="1">Belongs to the TolB family.</text>
</comment>
<dbReference type="PANTHER" id="PTHR36842:SF1">
    <property type="entry name" value="PROTEIN TOLB"/>
    <property type="match status" value="1"/>
</dbReference>
<dbReference type="PANTHER" id="PTHR36842">
    <property type="entry name" value="PROTEIN TOLB HOMOLOG"/>
    <property type="match status" value="1"/>
</dbReference>
<dbReference type="EMBL" id="MSIF01000008">
    <property type="protein sequence ID" value="OLF09858.1"/>
    <property type="molecule type" value="Genomic_DNA"/>
</dbReference>
<feature type="region of interest" description="Disordered" evidence="2">
    <location>
        <begin position="661"/>
        <end position="690"/>
    </location>
</feature>
<proteinExistence type="inferred from homology"/>
<evidence type="ECO:0008006" key="5">
    <source>
        <dbReference type="Google" id="ProtNLM"/>
    </source>
</evidence>
<keyword evidence="4" id="KW-1185">Reference proteome</keyword>